<accession>A0ABY9KS91</accession>
<dbReference type="RefSeq" id="WP_348025956.1">
    <property type="nucleotide sequence ID" value="NZ_CP129113.1"/>
</dbReference>
<gene>
    <name evidence="1" type="ORF">QR721_08545</name>
</gene>
<sequence length="139" mass="16233">MEKFLFNLNETARLLKEFEEEEITKKYETEGGKNEHLLWDASNYMSENEGRLNAYISEVPENLVSWNGGVFVDIRNKIKQNGEEESNQVLKDILNFKKGYDAEAGSINVYKEPYKALAIMEDVLSSKKYMGNRFIYKDR</sequence>
<dbReference type="Proteomes" id="UP001180087">
    <property type="component" value="Chromosome"/>
</dbReference>
<evidence type="ECO:0000313" key="2">
    <source>
        <dbReference type="Proteomes" id="UP001180087"/>
    </source>
</evidence>
<protein>
    <submittedName>
        <fullName evidence="1">Uncharacterized protein</fullName>
    </submittedName>
</protein>
<proteinExistence type="predicted"/>
<dbReference type="EMBL" id="CP129113">
    <property type="protein sequence ID" value="WLV23693.1"/>
    <property type="molecule type" value="Genomic_DNA"/>
</dbReference>
<organism evidence="1 2">
    <name type="scientific">Aciduricibacillus chroicocephali</name>
    <dbReference type="NCBI Taxonomy" id="3054939"/>
    <lineage>
        <taxon>Bacteria</taxon>
        <taxon>Bacillati</taxon>
        <taxon>Bacillota</taxon>
        <taxon>Bacilli</taxon>
        <taxon>Bacillales</taxon>
        <taxon>Bacillaceae</taxon>
        <taxon>Aciduricibacillus</taxon>
    </lineage>
</organism>
<name>A0ABY9KS91_9BACI</name>
<evidence type="ECO:0000313" key="1">
    <source>
        <dbReference type="EMBL" id="WLV23693.1"/>
    </source>
</evidence>
<reference evidence="1" key="1">
    <citation type="submission" date="2023-06" db="EMBL/GenBank/DDBJ databases">
        <title>A Treasure from Seagulls: Isolation and Description of Aciduricobacillus qingdaonensis gen. nov., sp. nov., a Rare Obligately Uric Acid-utilizing Member in the Family Bacillaceae.</title>
        <authorList>
            <person name="Liu W."/>
            <person name="Wang B."/>
        </authorList>
    </citation>
    <scope>NUCLEOTIDE SEQUENCE</scope>
    <source>
        <strain evidence="1">44XB</strain>
    </source>
</reference>
<keyword evidence="2" id="KW-1185">Reference proteome</keyword>